<gene>
    <name evidence="2" type="ORF">CYCCA115_LOCUS22366</name>
</gene>
<evidence type="ECO:0000256" key="1">
    <source>
        <dbReference type="SAM" id="MobiDB-lite"/>
    </source>
</evidence>
<proteinExistence type="predicted"/>
<feature type="compositionally biased region" description="Basic and acidic residues" evidence="1">
    <location>
        <begin position="134"/>
        <end position="160"/>
    </location>
</feature>
<dbReference type="PANTHER" id="PTHR36971:SF1">
    <property type="entry name" value="METHYLTRANSFERASE DOMAIN-CONTAINING PROTEIN"/>
    <property type="match status" value="1"/>
</dbReference>
<evidence type="ECO:0000313" key="2">
    <source>
        <dbReference type="EMBL" id="CAJ1966783.1"/>
    </source>
</evidence>
<dbReference type="EMBL" id="CAKOGP040002313">
    <property type="protein sequence ID" value="CAJ1966783.1"/>
    <property type="molecule type" value="Genomic_DNA"/>
</dbReference>
<comment type="caution">
    <text evidence="2">The sequence shown here is derived from an EMBL/GenBank/DDBJ whole genome shotgun (WGS) entry which is preliminary data.</text>
</comment>
<sequence length="363" mass="40781">MRVRGNITRRRCIGKHLAFADIKVDGGDEVLKIVFQRDSDAWNSEYDDTFPTKNSKLPYDAVVSVDLCDKDETTEERNNGALQVKSWLLLSNPREEALRLAKHKEGGISCSDYLKVRGTAYLKYNSHQSGDNPENSKKKANSDLEGKQESKQTDNGEKLTQDNPNPNDAFSHGDNRSKSMRAKLFAAWLLKTYDVEELKKGTGVLDVAGGKGKLSIELSLQGMIPCTIVDPLVRKHGKKLDPRVAKRIRMASAPHPELISREFNTTSFVQDYERLVQDASMLVGIHPDEPTEDILDLALKFEKPVAIVPCCVFPGLFPLRTLNSGKGVQTYEQFLEYLLAKDGRLRIEKLPFEGRNQIIYLAT</sequence>
<keyword evidence="3" id="KW-1185">Reference proteome</keyword>
<dbReference type="Proteomes" id="UP001295423">
    <property type="component" value="Unassembled WGS sequence"/>
</dbReference>
<name>A0AAD2G9M0_9STRA</name>
<organism evidence="2 3">
    <name type="scientific">Cylindrotheca closterium</name>
    <dbReference type="NCBI Taxonomy" id="2856"/>
    <lineage>
        <taxon>Eukaryota</taxon>
        <taxon>Sar</taxon>
        <taxon>Stramenopiles</taxon>
        <taxon>Ochrophyta</taxon>
        <taxon>Bacillariophyta</taxon>
        <taxon>Bacillariophyceae</taxon>
        <taxon>Bacillariophycidae</taxon>
        <taxon>Bacillariales</taxon>
        <taxon>Bacillariaceae</taxon>
        <taxon>Cylindrotheca</taxon>
    </lineage>
</organism>
<evidence type="ECO:0000313" key="3">
    <source>
        <dbReference type="Proteomes" id="UP001295423"/>
    </source>
</evidence>
<feature type="region of interest" description="Disordered" evidence="1">
    <location>
        <begin position="124"/>
        <end position="176"/>
    </location>
</feature>
<reference evidence="2" key="1">
    <citation type="submission" date="2023-08" db="EMBL/GenBank/DDBJ databases">
        <authorList>
            <person name="Audoor S."/>
            <person name="Bilcke G."/>
        </authorList>
    </citation>
    <scope>NUCLEOTIDE SEQUENCE</scope>
</reference>
<accession>A0AAD2G9M0</accession>
<dbReference type="PANTHER" id="PTHR36971">
    <property type="entry name" value="UNNAMED PRODUCT"/>
    <property type="match status" value="1"/>
</dbReference>
<dbReference type="AlphaFoldDB" id="A0AAD2G9M0"/>
<protein>
    <submittedName>
        <fullName evidence="2">Uncharacterized protein</fullName>
    </submittedName>
</protein>